<dbReference type="PANTHER" id="PTHR12740">
    <property type="entry name" value="JNK1/MAPK8-ASSOCIATED MEMBRANE PROTEIN"/>
    <property type="match status" value="1"/>
</dbReference>
<proteinExistence type="evidence at transcript level"/>
<protein>
    <submittedName>
        <fullName evidence="2">EOG090X0BGA</fullName>
    </submittedName>
</protein>
<evidence type="ECO:0000313" key="2">
    <source>
        <dbReference type="EMBL" id="SVE74383.1"/>
    </source>
</evidence>
<reference evidence="2" key="1">
    <citation type="submission" date="2018-08" db="EMBL/GenBank/DDBJ databases">
        <authorList>
            <person name="Cornetti L."/>
        </authorList>
    </citation>
    <scope>NUCLEOTIDE SEQUENCE</scope>
    <source>
        <strain evidence="2">ZW-BAR-1</strain>
    </source>
</reference>
<keyword evidence="1" id="KW-0472">Membrane</keyword>
<feature type="transmembrane region" description="Helical" evidence="1">
    <location>
        <begin position="65"/>
        <end position="85"/>
    </location>
</feature>
<sequence length="317" mass="35364">MSEKGISRPVQTITRCPGFYCGRHQIPDGNGTNIWSSCGSCPRGSRANSTWACADCTSSPTAYDWMYLCFMVLVGLLAQWYSIDIVAASTQLSWKTFGTHVSAFVETCLSACMALLLHDPLGSLQLKSCGVEQLSDWYTILHNPNPNYEEVLHCAQEAVYPLYSIVFVHYALSVFMLFAVRPWVNKALQHRGHSASQPIYAALYLFPILALIHGIMAGLIYYAFPSIIILLSLMSHAFHFASRPDQSWKALLYETVSRVHNLVVVIGHWVLHGFGLVALTLWLQPQFLAAVLTLVPVPTFLYIALSRFTDPGKFHSD</sequence>
<feature type="transmembrane region" description="Helical" evidence="1">
    <location>
        <begin position="222"/>
        <end position="241"/>
    </location>
</feature>
<dbReference type="InterPro" id="IPR008485">
    <property type="entry name" value="JAMP"/>
</dbReference>
<dbReference type="GO" id="GO:0006986">
    <property type="term" value="P:response to unfolded protein"/>
    <property type="evidence" value="ECO:0007669"/>
    <property type="project" value="InterPro"/>
</dbReference>
<accession>A0A4Y7M3N1</accession>
<feature type="transmembrane region" description="Helical" evidence="1">
    <location>
        <begin position="262"/>
        <end position="281"/>
    </location>
</feature>
<dbReference type="GO" id="GO:0036503">
    <property type="term" value="P:ERAD pathway"/>
    <property type="evidence" value="ECO:0007669"/>
    <property type="project" value="TreeGrafter"/>
</dbReference>
<feature type="transmembrane region" description="Helical" evidence="1">
    <location>
        <begin position="199"/>
        <end position="216"/>
    </location>
</feature>
<keyword evidence="1" id="KW-0812">Transmembrane</keyword>
<dbReference type="Pfam" id="PF05571">
    <property type="entry name" value="JAMP"/>
    <property type="match status" value="1"/>
</dbReference>
<feature type="transmembrane region" description="Helical" evidence="1">
    <location>
        <begin position="158"/>
        <end position="178"/>
    </location>
</feature>
<dbReference type="GO" id="GO:0016020">
    <property type="term" value="C:membrane"/>
    <property type="evidence" value="ECO:0007669"/>
    <property type="project" value="InterPro"/>
</dbReference>
<dbReference type="AlphaFoldDB" id="A0A4Y7M3N1"/>
<dbReference type="PANTHER" id="PTHR12740:SF4">
    <property type="entry name" value="JNK1_MAPK8-ASSOCIATED MEMBRANE PROTEIN"/>
    <property type="match status" value="1"/>
</dbReference>
<organism evidence="2">
    <name type="scientific">Daphnia barbata</name>
    <dbReference type="NCBI Taxonomy" id="414587"/>
    <lineage>
        <taxon>Eukaryota</taxon>
        <taxon>Metazoa</taxon>
        <taxon>Ecdysozoa</taxon>
        <taxon>Arthropoda</taxon>
        <taxon>Crustacea</taxon>
        <taxon>Branchiopoda</taxon>
        <taxon>Diplostraca</taxon>
        <taxon>Cladocera</taxon>
        <taxon>Anomopoda</taxon>
        <taxon>Daphniidae</taxon>
        <taxon>Daphnia</taxon>
    </lineage>
</organism>
<evidence type="ECO:0000256" key="1">
    <source>
        <dbReference type="SAM" id="Phobius"/>
    </source>
</evidence>
<feature type="transmembrane region" description="Helical" evidence="1">
    <location>
        <begin position="287"/>
        <end position="305"/>
    </location>
</feature>
<dbReference type="GO" id="GO:0031625">
    <property type="term" value="F:ubiquitin protein ligase binding"/>
    <property type="evidence" value="ECO:0007669"/>
    <property type="project" value="TreeGrafter"/>
</dbReference>
<dbReference type="EMBL" id="LR004764">
    <property type="protein sequence ID" value="SVE74383.1"/>
    <property type="molecule type" value="mRNA"/>
</dbReference>
<name>A0A4Y7M3N1_9CRUS</name>
<keyword evidence="1" id="KW-1133">Transmembrane helix</keyword>
<gene>
    <name evidence="2" type="primary">EOG090X0BGA</name>
</gene>